<name>D1C586_SPHTD</name>
<reference evidence="2 3" key="2">
    <citation type="journal article" date="2010" name="Stand. Genomic Sci.">
        <title>Complete genome sequence of Desulfohalobium retbaense type strain (HR(100)).</title>
        <authorList>
            <person name="Spring S."/>
            <person name="Nolan M."/>
            <person name="Lapidus A."/>
            <person name="Glavina Del Rio T."/>
            <person name="Copeland A."/>
            <person name="Tice H."/>
            <person name="Cheng J.F."/>
            <person name="Lucas S."/>
            <person name="Land M."/>
            <person name="Chen F."/>
            <person name="Bruce D."/>
            <person name="Goodwin L."/>
            <person name="Pitluck S."/>
            <person name="Ivanova N."/>
            <person name="Mavromatis K."/>
            <person name="Mikhailova N."/>
            <person name="Pati A."/>
            <person name="Chen A."/>
            <person name="Palaniappan K."/>
            <person name="Hauser L."/>
            <person name="Chang Y.J."/>
            <person name="Jeffries C.D."/>
            <person name="Munk C."/>
            <person name="Kiss H."/>
            <person name="Chain P."/>
            <person name="Han C."/>
            <person name="Brettin T."/>
            <person name="Detter J.C."/>
            <person name="Schuler E."/>
            <person name="Goker M."/>
            <person name="Rohde M."/>
            <person name="Bristow J."/>
            <person name="Eisen J.A."/>
            <person name="Markowitz V."/>
            <person name="Hugenholtz P."/>
            <person name="Kyrpides N.C."/>
            <person name="Klenk H.P."/>
        </authorList>
    </citation>
    <scope>NUCLEOTIDE SEQUENCE [LARGE SCALE GENOMIC DNA]</scope>
    <source>
        <strain evidence="3">ATCC 49802 / DSM 20745 / S 6022</strain>
    </source>
</reference>
<protein>
    <submittedName>
        <fullName evidence="2">Uncharacterized protein</fullName>
    </submittedName>
</protein>
<keyword evidence="3" id="KW-1185">Reference proteome</keyword>
<dbReference type="HOGENOM" id="CLU_013956_0_0_0"/>
<dbReference type="AlphaFoldDB" id="D1C586"/>
<evidence type="ECO:0000256" key="1">
    <source>
        <dbReference type="SAM" id="SignalP"/>
    </source>
</evidence>
<dbReference type="EMBL" id="CP001823">
    <property type="protein sequence ID" value="ACZ39403.1"/>
    <property type="molecule type" value="Genomic_DNA"/>
</dbReference>
<evidence type="ECO:0000313" key="2">
    <source>
        <dbReference type="EMBL" id="ACZ39403.1"/>
    </source>
</evidence>
<dbReference type="InParanoid" id="D1C586"/>
<gene>
    <name evidence="2" type="ordered locus">Sthe_1972</name>
</gene>
<accession>D1C586</accession>
<feature type="chain" id="PRO_5003021165" evidence="1">
    <location>
        <begin position="31"/>
        <end position="654"/>
    </location>
</feature>
<feature type="signal peptide" evidence="1">
    <location>
        <begin position="1"/>
        <end position="30"/>
    </location>
</feature>
<organism evidence="2 3">
    <name type="scientific">Sphaerobacter thermophilus (strain ATCC 49802 / DSM 20745 / KCCM 41009 / NCIMB 13125 / S 6022)</name>
    <dbReference type="NCBI Taxonomy" id="479434"/>
    <lineage>
        <taxon>Bacteria</taxon>
        <taxon>Pseudomonadati</taxon>
        <taxon>Thermomicrobiota</taxon>
        <taxon>Thermomicrobia</taxon>
        <taxon>Sphaerobacterales</taxon>
        <taxon>Sphaerobacterineae</taxon>
        <taxon>Sphaerobacteraceae</taxon>
        <taxon>Sphaerobacter</taxon>
    </lineage>
</organism>
<dbReference type="eggNOG" id="ENOG5030IPU">
    <property type="taxonomic scope" value="Bacteria"/>
</dbReference>
<sequence length="654" mass="69528">MPLHTRLLRLAVALGLATALLTAAISPAVADSADAVVDRIYFPWVPHHDTIAGVAGVTGAIIVQNVEPVAVDVVVKNTVGQKLAGLTLNPRASQVWTAAQLKIPRENPEEGTPGGAGIVVEATWTDPKEVNQIDQSVCVERDIPFSRNPSRSFDVLQKLTLTSPVLIGKIYQPDFVFPADSYVARWDGNGTLAVDWSPSGPEPAANVTYRVKVYEKCPPPRIAGVEKHTVGTLFGPQTTSTTEMVDGYSAVPHSDLKRAAQGGETLEEQIRWVVPIVQTSSGWNTEIFITNVSQNDTTVNATFYPAQGQGVAGRGTLILGNYWLPAGESVSVDLMADTPLPEGRVGSLWVDATEDVVVAAFRMKPETGMMLTTVAQPRYDEPTNGDTCDQCVAYGPLVFRDYNGWNTGINIANLSSFYNRVTVTYYNYDGNVAATDLLTIPPRAMEYVYTPATGNVGIGDSQITAVQIVGNYPLAAAIDEVKYLAGHGQGHAMSYPASGDLSGFEPNGGVPVLDTGRWFYERLLALPLVQRGITDTGTGDTSGINLFNPAPNDTVVAWVQFVDSAGVPVAPTVTGTDAEAPFNLPLGPHAGATLYTLRYSEMLDGFIGSAVIGVVGDGALVGVSNNVNYAVAGDGSAAFTLTRADTVYDPRPPR</sequence>
<keyword evidence="1" id="KW-0732">Signal</keyword>
<dbReference type="Proteomes" id="UP000002027">
    <property type="component" value="Chromosome 1"/>
</dbReference>
<reference evidence="3" key="1">
    <citation type="submission" date="2009-11" db="EMBL/GenBank/DDBJ databases">
        <title>The complete chromosome 1 of Sphaerobacter thermophilus DSM 20745.</title>
        <authorList>
            <person name="Lucas S."/>
            <person name="Copeland A."/>
            <person name="Lapidus A."/>
            <person name="Glavina del Rio T."/>
            <person name="Dalin E."/>
            <person name="Tice H."/>
            <person name="Bruce D."/>
            <person name="Goodwin L."/>
            <person name="Pitluck S."/>
            <person name="Kyrpides N."/>
            <person name="Mavromatis K."/>
            <person name="Ivanova N."/>
            <person name="Mikhailova N."/>
            <person name="LaButti K.M."/>
            <person name="Clum A."/>
            <person name="Sun H.I."/>
            <person name="Brettin T."/>
            <person name="Detter J.C."/>
            <person name="Han C."/>
            <person name="Larimer F."/>
            <person name="Land M."/>
            <person name="Hauser L."/>
            <person name="Markowitz V."/>
            <person name="Cheng J.F."/>
            <person name="Hugenholtz P."/>
            <person name="Woyke T."/>
            <person name="Wu D."/>
            <person name="Steenblock K."/>
            <person name="Schneider S."/>
            <person name="Pukall R."/>
            <person name="Goeker M."/>
            <person name="Klenk H.P."/>
            <person name="Eisen J.A."/>
        </authorList>
    </citation>
    <scope>NUCLEOTIDE SEQUENCE [LARGE SCALE GENOMIC DNA]</scope>
    <source>
        <strain evidence="3">ATCC 49802 / DSM 20745 / S 6022</strain>
    </source>
</reference>
<dbReference type="KEGG" id="sti:Sthe_1972"/>
<evidence type="ECO:0000313" key="3">
    <source>
        <dbReference type="Proteomes" id="UP000002027"/>
    </source>
</evidence>
<proteinExistence type="predicted"/>